<accession>A0A392RKN0</accession>
<organism evidence="1 2">
    <name type="scientific">Trifolium medium</name>
    <dbReference type="NCBI Taxonomy" id="97028"/>
    <lineage>
        <taxon>Eukaryota</taxon>
        <taxon>Viridiplantae</taxon>
        <taxon>Streptophyta</taxon>
        <taxon>Embryophyta</taxon>
        <taxon>Tracheophyta</taxon>
        <taxon>Spermatophyta</taxon>
        <taxon>Magnoliopsida</taxon>
        <taxon>eudicotyledons</taxon>
        <taxon>Gunneridae</taxon>
        <taxon>Pentapetalae</taxon>
        <taxon>rosids</taxon>
        <taxon>fabids</taxon>
        <taxon>Fabales</taxon>
        <taxon>Fabaceae</taxon>
        <taxon>Papilionoideae</taxon>
        <taxon>50 kb inversion clade</taxon>
        <taxon>NPAAA clade</taxon>
        <taxon>Hologalegina</taxon>
        <taxon>IRL clade</taxon>
        <taxon>Trifolieae</taxon>
        <taxon>Trifolium</taxon>
    </lineage>
</organism>
<keyword evidence="2" id="KW-1185">Reference proteome</keyword>
<name>A0A392RKN0_9FABA</name>
<dbReference type="Proteomes" id="UP000265520">
    <property type="component" value="Unassembled WGS sequence"/>
</dbReference>
<dbReference type="EMBL" id="LXQA010237076">
    <property type="protein sequence ID" value="MCI36752.1"/>
    <property type="molecule type" value="Genomic_DNA"/>
</dbReference>
<reference evidence="1 2" key="1">
    <citation type="journal article" date="2018" name="Front. Plant Sci.">
        <title>Red Clover (Trifolium pratense) and Zigzag Clover (T. medium) - A Picture of Genomic Similarities and Differences.</title>
        <authorList>
            <person name="Dluhosova J."/>
            <person name="Istvanek J."/>
            <person name="Nedelnik J."/>
            <person name="Repkova J."/>
        </authorList>
    </citation>
    <scope>NUCLEOTIDE SEQUENCE [LARGE SCALE GENOMIC DNA]</scope>
    <source>
        <strain evidence="2">cv. 10/8</strain>
        <tissue evidence="1">Leaf</tissue>
    </source>
</reference>
<evidence type="ECO:0000313" key="1">
    <source>
        <dbReference type="EMBL" id="MCI36752.1"/>
    </source>
</evidence>
<proteinExistence type="predicted"/>
<evidence type="ECO:0000313" key="2">
    <source>
        <dbReference type="Proteomes" id="UP000265520"/>
    </source>
</evidence>
<protein>
    <submittedName>
        <fullName evidence="1">Envelope-like protein</fullName>
    </submittedName>
</protein>
<feature type="non-terminal residue" evidence="1">
    <location>
        <position position="1"/>
    </location>
</feature>
<dbReference type="AlphaFoldDB" id="A0A392RKN0"/>
<comment type="caution">
    <text evidence="1">The sequence shown here is derived from an EMBL/GenBank/DDBJ whole genome shotgun (WGS) entry which is preliminary data.</text>
</comment>
<sequence length="78" mass="8531">KGSLNFGEYVFNLTMKHADTFAIKVPIAFPSLISEIILSQHPDILHPGEIENIVLPKKKDMAGTSGSLPKATKDKVIE</sequence>